<organism evidence="2 3">
    <name type="scientific">Candidatus Buchananbacteria bacterium RIFCSPHIGHO2_02_FULL_45_11b</name>
    <dbReference type="NCBI Taxonomy" id="1797541"/>
    <lineage>
        <taxon>Bacteria</taxon>
        <taxon>Candidatus Buchananiibacteriota</taxon>
    </lineage>
</organism>
<feature type="transmembrane region" description="Helical" evidence="1">
    <location>
        <begin position="208"/>
        <end position="226"/>
    </location>
</feature>
<proteinExistence type="predicted"/>
<feature type="transmembrane region" description="Helical" evidence="1">
    <location>
        <begin position="271"/>
        <end position="289"/>
    </location>
</feature>
<feature type="transmembrane region" description="Helical" evidence="1">
    <location>
        <begin position="114"/>
        <end position="131"/>
    </location>
</feature>
<comment type="caution">
    <text evidence="2">The sequence shown here is derived from an EMBL/GenBank/DDBJ whole genome shotgun (WGS) entry which is preliminary data.</text>
</comment>
<feature type="transmembrane region" description="Helical" evidence="1">
    <location>
        <begin position="233"/>
        <end position="259"/>
    </location>
</feature>
<evidence type="ECO:0000256" key="1">
    <source>
        <dbReference type="SAM" id="Phobius"/>
    </source>
</evidence>
<feature type="transmembrane region" description="Helical" evidence="1">
    <location>
        <begin position="402"/>
        <end position="422"/>
    </location>
</feature>
<dbReference type="AlphaFoldDB" id="A0A1G1YEU9"/>
<accession>A0A1G1YEU9</accession>
<feature type="transmembrane region" description="Helical" evidence="1">
    <location>
        <begin position="309"/>
        <end position="327"/>
    </location>
</feature>
<feature type="transmembrane region" description="Helical" evidence="1">
    <location>
        <begin position="179"/>
        <end position="202"/>
    </location>
</feature>
<evidence type="ECO:0000313" key="3">
    <source>
        <dbReference type="Proteomes" id="UP000178501"/>
    </source>
</evidence>
<keyword evidence="1" id="KW-0812">Transmembrane</keyword>
<dbReference type="Proteomes" id="UP000178501">
    <property type="component" value="Unassembled WGS sequence"/>
</dbReference>
<sequence>MGFLSPINYLFFKFLPLPINIIESIISFCYVVLGSFFAGQLIKEFKGSPLASLTASYACVFLFFSMDITIFAAVFIMSFSFWLVTYIYNHNSWLIMLLGSIVIGAGWLSAHSNYLLIAMSGLAVYVIFLFFSDIKNYKFAIKIFVLFSISSFIGLIQIIPNLVSLSVSGRGGSIFQEYVVSAGIFKFGVFLTPLFPLIDVIYLDGGTIKNYIGILPLIFLVSTIFLPKNKLIVFWQIFALGFFLITIPYSPLFWLINYLPIISQLRSQTRWMLPAVFSLVVLSGLGLDFWLDNKYLEIKRKIFNFFKKFIILLILLLLLINIVHFAFGEKILSLVNRYFDVYLYSQTKKLPLEHYHQVIKQRYLYNVEQLLFTNYRTTLQVATIIISLFCLAYFLKNNERKNYAAVILIVNMIGVIIIYFLYFDIATPIPATYYNYQPQTVKFVKNNPGKIFPFLQGQSEYEKLNLPYNPSYQDYFIFHSEIMAPMTNVSHKISSADSDDMIMPQRNARLIALIGSTRVDSAKITDNNLINLDTLEEKIEIFHQRQNLVDLLGINYIISVYPLIEDQNFTRVYTATTTAYQIPFYIYENKNPTPSVFLAEKVNYLEPNQLEKNLSLINQPENDFNQQAFIECSDCPQDFSADGKIEIMEKNNAKIEIAYEGNDNAWLIIGQDFLPGWEAKIDGQPANIYFADFVYQAIFIPRGKHQIITEYKYPLKYFLNHYLKFNLK</sequence>
<reference evidence="2 3" key="1">
    <citation type="journal article" date="2016" name="Nat. Commun.">
        <title>Thousands of microbial genomes shed light on interconnected biogeochemical processes in an aquifer system.</title>
        <authorList>
            <person name="Anantharaman K."/>
            <person name="Brown C.T."/>
            <person name="Hug L.A."/>
            <person name="Sharon I."/>
            <person name="Castelle C.J."/>
            <person name="Probst A.J."/>
            <person name="Thomas B.C."/>
            <person name="Singh A."/>
            <person name="Wilkins M.J."/>
            <person name="Karaoz U."/>
            <person name="Brodie E.L."/>
            <person name="Williams K.H."/>
            <person name="Hubbard S.S."/>
            <person name="Banfield J.F."/>
        </authorList>
    </citation>
    <scope>NUCLEOTIDE SEQUENCE [LARGE SCALE GENOMIC DNA]</scope>
</reference>
<name>A0A1G1YEU9_9BACT</name>
<evidence type="ECO:0000313" key="2">
    <source>
        <dbReference type="EMBL" id="OGY50260.1"/>
    </source>
</evidence>
<protein>
    <submittedName>
        <fullName evidence="2">Uncharacterized protein</fullName>
    </submittedName>
</protein>
<feature type="transmembrane region" description="Helical" evidence="1">
    <location>
        <begin position="377"/>
        <end position="395"/>
    </location>
</feature>
<gene>
    <name evidence="2" type="ORF">A3J65_04490</name>
</gene>
<feature type="transmembrane region" description="Helical" evidence="1">
    <location>
        <begin position="20"/>
        <end position="42"/>
    </location>
</feature>
<feature type="transmembrane region" description="Helical" evidence="1">
    <location>
        <begin position="54"/>
        <end position="84"/>
    </location>
</feature>
<feature type="transmembrane region" description="Helical" evidence="1">
    <location>
        <begin position="90"/>
        <end position="107"/>
    </location>
</feature>
<feature type="transmembrane region" description="Helical" evidence="1">
    <location>
        <begin position="143"/>
        <end position="167"/>
    </location>
</feature>
<keyword evidence="1" id="KW-1133">Transmembrane helix</keyword>
<keyword evidence="1" id="KW-0472">Membrane</keyword>
<dbReference type="EMBL" id="MHIK01000064">
    <property type="protein sequence ID" value="OGY50260.1"/>
    <property type="molecule type" value="Genomic_DNA"/>
</dbReference>